<organism evidence="1 2">
    <name type="scientific">Theobroma cacao</name>
    <name type="common">Cacao</name>
    <name type="synonym">Cocoa</name>
    <dbReference type="NCBI Taxonomy" id="3641"/>
    <lineage>
        <taxon>Eukaryota</taxon>
        <taxon>Viridiplantae</taxon>
        <taxon>Streptophyta</taxon>
        <taxon>Embryophyta</taxon>
        <taxon>Tracheophyta</taxon>
        <taxon>Spermatophyta</taxon>
        <taxon>Magnoliopsida</taxon>
        <taxon>eudicotyledons</taxon>
        <taxon>Gunneridae</taxon>
        <taxon>Pentapetalae</taxon>
        <taxon>rosids</taxon>
        <taxon>malvids</taxon>
        <taxon>Malvales</taxon>
        <taxon>Malvaceae</taxon>
        <taxon>Byttnerioideae</taxon>
        <taxon>Theobroma</taxon>
    </lineage>
</organism>
<dbReference type="KEGG" id="tcc:18591711"/>
<dbReference type="Proteomes" id="UP000694886">
    <property type="component" value="Chromosome 8"/>
</dbReference>
<evidence type="ECO:0000313" key="2">
    <source>
        <dbReference type="RefSeq" id="XP_017980908.1"/>
    </source>
</evidence>
<name>A0AB32WSD9_THECC</name>
<gene>
    <name evidence="2" type="primary">LOC18591711</name>
</gene>
<sequence>MEMDPLPPQSCTLSTVQRIAKNPRHFSIVYLFIVILETVFSGCQRHVIHERKEAKSNLLRAEGRRHKLDILYLDRAKQISESSSKGVVLLQGGTHVLQMTLMVFYDDGTKRSILCIQNVLESFCSISSLHLNQAKK</sequence>
<evidence type="ECO:0000313" key="1">
    <source>
        <dbReference type="Proteomes" id="UP000694886"/>
    </source>
</evidence>
<dbReference type="Gramene" id="Tc08v2_t005190.2">
    <property type="protein sequence ID" value="Tc08v2_p005190.2"/>
    <property type="gene ID" value="Tc08v2_g005190"/>
</dbReference>
<dbReference type="AlphaFoldDB" id="A0AB32WSD9"/>
<proteinExistence type="predicted"/>
<reference evidence="1" key="1">
    <citation type="journal article" date="1997" name="Nucleic Acids Res.">
        <title>tRNAscan-SE: a program for improved detection of transfer RNA genes in genomic sequence.</title>
        <authorList>
            <person name="Lowe T.M."/>
            <person name="Eddy S.R."/>
        </authorList>
    </citation>
    <scope>NUCLEOTIDE SEQUENCE [LARGE SCALE GENOMIC DNA]</scope>
    <source>
        <strain evidence="1">r\B97-61/B2</strain>
    </source>
</reference>
<reference evidence="2" key="2">
    <citation type="submission" date="2025-08" db="UniProtKB">
        <authorList>
            <consortium name="RefSeq"/>
        </authorList>
    </citation>
    <scope>IDENTIFICATION</scope>
</reference>
<dbReference type="RefSeq" id="XP_017980908.1">
    <property type="nucleotide sequence ID" value="XM_018125419.1"/>
</dbReference>
<dbReference type="GeneID" id="18591711"/>
<accession>A0AB32WSD9</accession>
<protein>
    <submittedName>
        <fullName evidence="2">Uncharacterized protein LOC18591711 isoform X1</fullName>
    </submittedName>
</protein>